<dbReference type="CDD" id="cd00519">
    <property type="entry name" value="Lipase_3"/>
    <property type="match status" value="1"/>
</dbReference>
<dbReference type="SMR" id="A0A2P6PVR2"/>
<evidence type="ECO:0000256" key="2">
    <source>
        <dbReference type="ARBA" id="ARBA00022801"/>
    </source>
</evidence>
<comment type="similarity">
    <text evidence="1 5">Belongs to the AB hydrolase superfamily. Lipase family.</text>
</comment>
<gene>
    <name evidence="7" type="ORF">RchiOBHm_Chr6g0289981</name>
</gene>
<evidence type="ECO:0000256" key="4">
    <source>
        <dbReference type="ARBA" id="ARBA00023098"/>
    </source>
</evidence>
<keyword evidence="8" id="KW-1185">Reference proteome</keyword>
<dbReference type="InterPro" id="IPR033556">
    <property type="entry name" value="PLA"/>
</dbReference>
<dbReference type="PANTHER" id="PTHR31828">
    <property type="entry name" value="PHOSPHOLIPASE A1-IIGAMMA"/>
    <property type="match status" value="1"/>
</dbReference>
<dbReference type="GO" id="GO:0008970">
    <property type="term" value="F:phospholipase A1 activity"/>
    <property type="evidence" value="ECO:0007669"/>
    <property type="project" value="UniProtKB-UniRule"/>
</dbReference>
<dbReference type="InterPro" id="IPR029058">
    <property type="entry name" value="AB_hydrolase_fold"/>
</dbReference>
<reference evidence="7 8" key="1">
    <citation type="journal article" date="2018" name="Nat. Genet.">
        <title>The Rosa genome provides new insights in the design of modern roses.</title>
        <authorList>
            <person name="Bendahmane M."/>
        </authorList>
    </citation>
    <scope>NUCLEOTIDE SEQUENCE [LARGE SCALE GENOMIC DNA]</scope>
    <source>
        <strain evidence="8">cv. Old Blush</strain>
    </source>
</reference>
<dbReference type="AlphaFoldDB" id="A0A2P6PVR2"/>
<evidence type="ECO:0000256" key="3">
    <source>
        <dbReference type="ARBA" id="ARBA00022963"/>
    </source>
</evidence>
<keyword evidence="4 5" id="KW-0443">Lipid metabolism</keyword>
<dbReference type="Gramene" id="PRQ26014">
    <property type="protein sequence ID" value="PRQ26014"/>
    <property type="gene ID" value="RchiOBHm_Chr6g0289981"/>
</dbReference>
<dbReference type="EMBL" id="PDCK01000044">
    <property type="protein sequence ID" value="PRQ26014.1"/>
    <property type="molecule type" value="Genomic_DNA"/>
</dbReference>
<keyword evidence="2 5" id="KW-0378">Hydrolase</keyword>
<evidence type="ECO:0000313" key="7">
    <source>
        <dbReference type="EMBL" id="PRQ26014.1"/>
    </source>
</evidence>
<evidence type="ECO:0000259" key="6">
    <source>
        <dbReference type="Pfam" id="PF01764"/>
    </source>
</evidence>
<evidence type="ECO:0000256" key="5">
    <source>
        <dbReference type="RuleBase" id="RU367093"/>
    </source>
</evidence>
<sequence>MTDFSKNWEKLSGDNLWSDLKDPLHVDLRRYIIHYGERAGAIDDVFIDGKLVSPINPKSIGYPRYARKDLFDKVGLVKGNYRPTYIVEKYVYGAPKLRSRPSYLLAYVAVSDNEGTKALGRRDILIAWRGTKLAAEVAVDKNTELRPAPKIVGNQYAGAMVHGGWYDYYTHADVRTPKNQRTSCQDQVGEAVRKLIDQYGNEGQELSITITGRGTGAAFAILNGMDIVCNKLNYPTKQPKNPCLVTAIVFGCPFVGNEAFKNAENDESMFQILRVTNEPDPVTNPEPSPEYEHIGVEVKINTVNSPYLKNPIDTVHELEVYLHGVAAHPGTTVALEDIRRTVMVNKTLDGLKDETIVPPIWILNKFMVQNERGAWELKDVPVDD</sequence>
<proteinExistence type="inferred from homology"/>
<accession>A0A2P6PVR2</accession>
<evidence type="ECO:0000313" key="8">
    <source>
        <dbReference type="Proteomes" id="UP000238479"/>
    </source>
</evidence>
<dbReference type="OrthoDB" id="438440at2759"/>
<evidence type="ECO:0000256" key="1">
    <source>
        <dbReference type="ARBA" id="ARBA00010701"/>
    </source>
</evidence>
<dbReference type="GO" id="GO:0016042">
    <property type="term" value="P:lipid catabolic process"/>
    <property type="evidence" value="ECO:0007669"/>
    <property type="project" value="UniProtKB-UniRule"/>
</dbReference>
<comment type="function">
    <text evidence="5">Acylhydrolase that catalyzes the hydrolysis of phospholipids at the sn-1 position.</text>
</comment>
<dbReference type="Gene3D" id="3.40.50.1820">
    <property type="entry name" value="alpha/beta hydrolase"/>
    <property type="match status" value="1"/>
</dbReference>
<dbReference type="Pfam" id="PF01764">
    <property type="entry name" value="Lipase_3"/>
    <property type="match status" value="1"/>
</dbReference>
<keyword evidence="3 5" id="KW-0442">Lipid degradation</keyword>
<feature type="domain" description="Fungal lipase-type" evidence="6">
    <location>
        <begin position="126"/>
        <end position="284"/>
    </location>
</feature>
<dbReference type="InterPro" id="IPR002921">
    <property type="entry name" value="Fungal_lipase-type"/>
</dbReference>
<dbReference type="PANTHER" id="PTHR31828:SF20">
    <property type="entry name" value="PHOSPHOLIPASE A1"/>
    <property type="match status" value="1"/>
</dbReference>
<dbReference type="Proteomes" id="UP000238479">
    <property type="component" value="Chromosome 6"/>
</dbReference>
<comment type="caution">
    <text evidence="7">The sequence shown here is derived from an EMBL/GenBank/DDBJ whole genome shotgun (WGS) entry which is preliminary data.</text>
</comment>
<name>A0A2P6PVR2_ROSCH</name>
<dbReference type="EC" id="3.1.1.-" evidence="5"/>
<organism evidence="7 8">
    <name type="scientific">Rosa chinensis</name>
    <name type="common">China rose</name>
    <dbReference type="NCBI Taxonomy" id="74649"/>
    <lineage>
        <taxon>Eukaryota</taxon>
        <taxon>Viridiplantae</taxon>
        <taxon>Streptophyta</taxon>
        <taxon>Embryophyta</taxon>
        <taxon>Tracheophyta</taxon>
        <taxon>Spermatophyta</taxon>
        <taxon>Magnoliopsida</taxon>
        <taxon>eudicotyledons</taxon>
        <taxon>Gunneridae</taxon>
        <taxon>Pentapetalae</taxon>
        <taxon>rosids</taxon>
        <taxon>fabids</taxon>
        <taxon>Rosales</taxon>
        <taxon>Rosaceae</taxon>
        <taxon>Rosoideae</taxon>
        <taxon>Rosoideae incertae sedis</taxon>
        <taxon>Rosa</taxon>
    </lineage>
</organism>
<dbReference type="SUPFAM" id="SSF53474">
    <property type="entry name" value="alpha/beta-Hydrolases"/>
    <property type="match status" value="1"/>
</dbReference>
<protein>
    <recommendedName>
        <fullName evidence="5">Phospholipase A1</fullName>
        <ecNumber evidence="5">3.1.1.-</ecNumber>
    </recommendedName>
</protein>